<comment type="subcellular location">
    <subcellularLocation>
        <location evidence="8">Cytoplasm</location>
    </subcellularLocation>
</comment>
<evidence type="ECO:0000256" key="4">
    <source>
        <dbReference type="ARBA" id="ARBA00022741"/>
    </source>
</evidence>
<dbReference type="InterPro" id="IPR004154">
    <property type="entry name" value="Anticodon-bd"/>
</dbReference>
<keyword evidence="6 8" id="KW-0648">Protein biosynthesis</keyword>
<keyword evidence="11" id="KW-1185">Reference proteome</keyword>
<evidence type="ECO:0000256" key="5">
    <source>
        <dbReference type="ARBA" id="ARBA00022840"/>
    </source>
</evidence>
<dbReference type="PROSITE" id="PS50862">
    <property type="entry name" value="AA_TRNA_LIGASE_II"/>
    <property type="match status" value="1"/>
</dbReference>
<dbReference type="EC" id="6.1.1.21" evidence="8"/>
<dbReference type="InterPro" id="IPR041715">
    <property type="entry name" value="HisRS-like_core"/>
</dbReference>
<dbReference type="CDD" id="cd00859">
    <property type="entry name" value="HisRS_anticodon"/>
    <property type="match status" value="1"/>
</dbReference>
<comment type="subunit">
    <text evidence="8">Homodimer.</text>
</comment>
<keyword evidence="5 8" id="KW-0067">ATP-binding</keyword>
<protein>
    <recommendedName>
        <fullName evidence="8">Histidine--tRNA ligase</fullName>
        <ecNumber evidence="8">6.1.1.21</ecNumber>
    </recommendedName>
    <alternativeName>
        <fullName evidence="8">Histidyl-tRNA synthetase</fullName>
        <shortName evidence="8">HisRS</shortName>
    </alternativeName>
</protein>
<dbReference type="PIRSF" id="PIRSF001549">
    <property type="entry name" value="His-tRNA_synth"/>
    <property type="match status" value="1"/>
</dbReference>
<dbReference type="Pfam" id="PF03129">
    <property type="entry name" value="HGTP_anticodon"/>
    <property type="match status" value="1"/>
</dbReference>
<dbReference type="EMBL" id="JAHLQK010000006">
    <property type="protein sequence ID" value="MBU5677832.1"/>
    <property type="molecule type" value="Genomic_DNA"/>
</dbReference>
<feature type="domain" description="Aminoacyl-transfer RNA synthetases class-II family profile" evidence="9">
    <location>
        <begin position="23"/>
        <end position="322"/>
    </location>
</feature>
<sequence>MLTKGPRGTKDVLPSEAYKWHYVEGVVKEVAKRFGFEEIRTPIFEHTELFERGVGDTTDVVEKEMYTFTDRGDRSITLKPEGTAPVARSFIENKLYADTQPTKLFYITPVFRYERPQAGRLREHHQFGVEVFGAASPSVDAEVINLAMAVYETFGIKKLELRINSIGCPKCRAEYHKVLKEYLQNKLDKLCTTCQGRFDRNPLRIIDCKSDTCQAELTEVPLMLDHICDECKDHFDTLKKYLEASGLNYIVDPRIVRGLDYYTKTAFEIITDEAGKKGTICGGGRYDKLVEDCGGPSTPGVGFGMGLERTILTLESQGIEIPKPEGLDVFIVTMGEAASYEGFKLLNQLRRAGLTADKDHLDRSVKAQFKYANKVMSNYTIVIGDDELSKGIAKLKNMIDGEETEVNLIDVANILQQNLNRR</sequence>
<organism evidence="10 11">
    <name type="scientific">Alkaliphilus flagellatus</name>
    <dbReference type="NCBI Taxonomy" id="2841507"/>
    <lineage>
        <taxon>Bacteria</taxon>
        <taxon>Bacillati</taxon>
        <taxon>Bacillota</taxon>
        <taxon>Clostridia</taxon>
        <taxon>Peptostreptococcales</taxon>
        <taxon>Natronincolaceae</taxon>
        <taxon>Alkaliphilus</taxon>
    </lineage>
</organism>
<evidence type="ECO:0000259" key="9">
    <source>
        <dbReference type="PROSITE" id="PS50862"/>
    </source>
</evidence>
<evidence type="ECO:0000256" key="6">
    <source>
        <dbReference type="ARBA" id="ARBA00022917"/>
    </source>
</evidence>
<dbReference type="InterPro" id="IPR004516">
    <property type="entry name" value="HisRS/HisZ"/>
</dbReference>
<evidence type="ECO:0000313" key="10">
    <source>
        <dbReference type="EMBL" id="MBU5677832.1"/>
    </source>
</evidence>
<dbReference type="InterPro" id="IPR015807">
    <property type="entry name" value="His-tRNA-ligase"/>
</dbReference>
<dbReference type="InterPro" id="IPR006195">
    <property type="entry name" value="aa-tRNA-synth_II"/>
</dbReference>
<comment type="similarity">
    <text evidence="1 8">Belongs to the class-II aminoacyl-tRNA synthetase family.</text>
</comment>
<keyword evidence="4 8" id="KW-0547">Nucleotide-binding</keyword>
<keyword evidence="2 8" id="KW-0963">Cytoplasm</keyword>
<keyword evidence="3 8" id="KW-0436">Ligase</keyword>
<keyword evidence="7 8" id="KW-0030">Aminoacyl-tRNA synthetase</keyword>
<dbReference type="CDD" id="cd00773">
    <property type="entry name" value="HisRS-like_core"/>
    <property type="match status" value="1"/>
</dbReference>
<dbReference type="GO" id="GO:0004821">
    <property type="term" value="F:histidine-tRNA ligase activity"/>
    <property type="evidence" value="ECO:0007669"/>
    <property type="project" value="UniProtKB-EC"/>
</dbReference>
<evidence type="ECO:0000256" key="7">
    <source>
        <dbReference type="ARBA" id="ARBA00023146"/>
    </source>
</evidence>
<proteinExistence type="inferred from homology"/>
<name>A0ABS6G5S0_9FIRM</name>
<dbReference type="PANTHER" id="PTHR43707:SF1">
    <property type="entry name" value="HISTIDINE--TRNA LIGASE, MITOCHONDRIAL-RELATED"/>
    <property type="match status" value="1"/>
</dbReference>
<gene>
    <name evidence="8 10" type="primary">hisS</name>
    <name evidence="10" type="ORF">KQI88_15545</name>
</gene>
<dbReference type="RefSeq" id="WP_216418877.1">
    <property type="nucleotide sequence ID" value="NZ_JAHLQK010000006.1"/>
</dbReference>
<evidence type="ECO:0000313" key="11">
    <source>
        <dbReference type="Proteomes" id="UP000779508"/>
    </source>
</evidence>
<evidence type="ECO:0000256" key="3">
    <source>
        <dbReference type="ARBA" id="ARBA00022598"/>
    </source>
</evidence>
<comment type="catalytic activity">
    <reaction evidence="8">
        <text>tRNA(His) + L-histidine + ATP = L-histidyl-tRNA(His) + AMP + diphosphate + H(+)</text>
        <dbReference type="Rhea" id="RHEA:17313"/>
        <dbReference type="Rhea" id="RHEA-COMP:9665"/>
        <dbReference type="Rhea" id="RHEA-COMP:9689"/>
        <dbReference type="ChEBI" id="CHEBI:15378"/>
        <dbReference type="ChEBI" id="CHEBI:30616"/>
        <dbReference type="ChEBI" id="CHEBI:33019"/>
        <dbReference type="ChEBI" id="CHEBI:57595"/>
        <dbReference type="ChEBI" id="CHEBI:78442"/>
        <dbReference type="ChEBI" id="CHEBI:78527"/>
        <dbReference type="ChEBI" id="CHEBI:456215"/>
        <dbReference type="EC" id="6.1.1.21"/>
    </reaction>
</comment>
<dbReference type="PANTHER" id="PTHR43707">
    <property type="entry name" value="HISTIDYL-TRNA SYNTHETASE"/>
    <property type="match status" value="1"/>
</dbReference>
<comment type="caution">
    <text evidence="10">The sequence shown here is derived from an EMBL/GenBank/DDBJ whole genome shotgun (WGS) entry which is preliminary data.</text>
</comment>
<evidence type="ECO:0000256" key="1">
    <source>
        <dbReference type="ARBA" id="ARBA00008226"/>
    </source>
</evidence>
<evidence type="ECO:0000256" key="8">
    <source>
        <dbReference type="HAMAP-Rule" id="MF_00127"/>
    </source>
</evidence>
<reference evidence="10 11" key="1">
    <citation type="submission" date="2021-06" db="EMBL/GenBank/DDBJ databases">
        <authorList>
            <person name="Sun Q."/>
            <person name="Li D."/>
        </authorList>
    </citation>
    <scope>NUCLEOTIDE SEQUENCE [LARGE SCALE GENOMIC DNA]</scope>
    <source>
        <strain evidence="10 11">MSJ-5</strain>
    </source>
</reference>
<dbReference type="NCBIfam" id="TIGR00442">
    <property type="entry name" value="hisS"/>
    <property type="match status" value="1"/>
</dbReference>
<dbReference type="Proteomes" id="UP000779508">
    <property type="component" value="Unassembled WGS sequence"/>
</dbReference>
<dbReference type="InterPro" id="IPR033656">
    <property type="entry name" value="HisRS_anticodon"/>
</dbReference>
<evidence type="ECO:0000256" key="2">
    <source>
        <dbReference type="ARBA" id="ARBA00022490"/>
    </source>
</evidence>
<dbReference type="Pfam" id="PF13393">
    <property type="entry name" value="tRNA-synt_His"/>
    <property type="match status" value="1"/>
</dbReference>
<accession>A0ABS6G5S0</accession>
<dbReference type="HAMAP" id="MF_00127">
    <property type="entry name" value="His_tRNA_synth"/>
    <property type="match status" value="1"/>
</dbReference>